<dbReference type="SMART" id="SM00881">
    <property type="entry name" value="CoA_binding"/>
    <property type="match status" value="1"/>
</dbReference>
<dbReference type="InterPro" id="IPR016102">
    <property type="entry name" value="Succinyl-CoA_synth-like"/>
</dbReference>
<dbReference type="PANTHER" id="PTHR11117:SF2">
    <property type="entry name" value="SUCCINATE--COA LIGASE [ADP_GDP-FORMING] SUBUNIT ALPHA, MITOCHONDRIAL"/>
    <property type="match status" value="1"/>
</dbReference>
<name>A0ABU1H0X7_9GAMM</name>
<evidence type="ECO:0000256" key="3">
    <source>
        <dbReference type="ARBA" id="ARBA00022741"/>
    </source>
</evidence>
<feature type="active site" description="Tele-phosphohistidine intermediate" evidence="4">
    <location>
        <position position="247"/>
    </location>
</feature>
<comment type="catalytic activity">
    <reaction evidence="4 6">
        <text>succinate + ATP + CoA = succinyl-CoA + ADP + phosphate</text>
        <dbReference type="Rhea" id="RHEA:17661"/>
        <dbReference type="ChEBI" id="CHEBI:30031"/>
        <dbReference type="ChEBI" id="CHEBI:30616"/>
        <dbReference type="ChEBI" id="CHEBI:43474"/>
        <dbReference type="ChEBI" id="CHEBI:57287"/>
        <dbReference type="ChEBI" id="CHEBI:57292"/>
        <dbReference type="ChEBI" id="CHEBI:456216"/>
        <dbReference type="EC" id="6.2.1.5"/>
    </reaction>
</comment>
<dbReference type="InterPro" id="IPR017440">
    <property type="entry name" value="Cit_synth/succinyl-CoA_lig_AS"/>
</dbReference>
<dbReference type="SUPFAM" id="SSF52210">
    <property type="entry name" value="Succinyl-CoA synthetase domains"/>
    <property type="match status" value="1"/>
</dbReference>
<dbReference type="EMBL" id="JARWAN010000003">
    <property type="protein sequence ID" value="MDR5897918.1"/>
    <property type="molecule type" value="Genomic_DNA"/>
</dbReference>
<dbReference type="PROSITE" id="PS01216">
    <property type="entry name" value="SUCCINYL_COA_LIG_1"/>
    <property type="match status" value="1"/>
</dbReference>
<dbReference type="PIRSF" id="PIRSF001553">
    <property type="entry name" value="SucCS_alpha"/>
    <property type="match status" value="1"/>
</dbReference>
<evidence type="ECO:0000256" key="4">
    <source>
        <dbReference type="HAMAP-Rule" id="MF_01988"/>
    </source>
</evidence>
<evidence type="ECO:0000256" key="6">
    <source>
        <dbReference type="RuleBase" id="RU000699"/>
    </source>
</evidence>
<dbReference type="HAMAP" id="MF_01988">
    <property type="entry name" value="Succ_CoA_alpha"/>
    <property type="match status" value="1"/>
</dbReference>
<dbReference type="InterPro" id="IPR033847">
    <property type="entry name" value="Citrt_syn/SCS-alpha_CS"/>
</dbReference>
<dbReference type="EC" id="6.2.1.5" evidence="4"/>
<keyword evidence="9" id="KW-1185">Reference proteome</keyword>
<comment type="caution">
    <text evidence="8">The sequence shown here is derived from an EMBL/GenBank/DDBJ whole genome shotgun (WGS) entry which is preliminary data.</text>
</comment>
<evidence type="ECO:0000313" key="9">
    <source>
        <dbReference type="Proteomes" id="UP001254564"/>
    </source>
</evidence>
<comment type="pathway">
    <text evidence="4 6">Carbohydrate metabolism; tricarboxylic acid cycle; succinate from succinyl-CoA (ligase route): step 1/1.</text>
</comment>
<dbReference type="SUPFAM" id="SSF51735">
    <property type="entry name" value="NAD(P)-binding Rossmann-fold domains"/>
    <property type="match status" value="1"/>
</dbReference>
<keyword evidence="3 4" id="KW-0547">Nucleotide-binding</keyword>
<accession>A0ABU1H0X7</accession>
<comment type="function">
    <text evidence="4 6">Succinyl-CoA synthetase functions in the citric acid cycle (TCA), coupling the hydrolysis of succinyl-CoA to the synthesis of either ATP or GTP and thus represents the only step of substrate-level phosphorylation in the TCA. The alpha subunit of the enzyme binds the substrates coenzyme A and phosphate, while succinate binding and nucleotide specificity is provided by the beta subunit.</text>
</comment>
<keyword evidence="1 4" id="KW-0816">Tricarboxylic acid cycle</keyword>
<dbReference type="InterPro" id="IPR036291">
    <property type="entry name" value="NAD(P)-bd_dom_sf"/>
</dbReference>
<dbReference type="NCBIfam" id="TIGR01019">
    <property type="entry name" value="sucCoAalpha"/>
    <property type="match status" value="1"/>
</dbReference>
<feature type="binding site" evidence="4">
    <location>
        <begin position="17"/>
        <end position="20"/>
    </location>
    <ligand>
        <name>CoA</name>
        <dbReference type="ChEBI" id="CHEBI:57287"/>
    </ligand>
</feature>
<feature type="binding site" evidence="4">
    <location>
        <begin position="96"/>
        <end position="98"/>
    </location>
    <ligand>
        <name>CoA</name>
        <dbReference type="ChEBI" id="CHEBI:57287"/>
    </ligand>
</feature>
<evidence type="ECO:0000259" key="7">
    <source>
        <dbReference type="SMART" id="SM00881"/>
    </source>
</evidence>
<comment type="similarity">
    <text evidence="4 5">Belongs to the succinate/malate CoA ligase alpha subunit family.</text>
</comment>
<feature type="binding site" evidence="4">
    <location>
        <position position="159"/>
    </location>
    <ligand>
        <name>substrate</name>
        <note>ligand shared with subunit beta</note>
    </ligand>
</feature>
<organism evidence="8 9">
    <name type="scientific">Vreelandella vilamensis</name>
    <dbReference type="NCBI Taxonomy" id="531309"/>
    <lineage>
        <taxon>Bacteria</taxon>
        <taxon>Pseudomonadati</taxon>
        <taxon>Pseudomonadota</taxon>
        <taxon>Gammaproteobacteria</taxon>
        <taxon>Oceanospirillales</taxon>
        <taxon>Halomonadaceae</taxon>
        <taxon>Vreelandella</taxon>
    </lineage>
</organism>
<dbReference type="Gene3D" id="3.40.50.261">
    <property type="entry name" value="Succinyl-CoA synthetase domains"/>
    <property type="match status" value="1"/>
</dbReference>
<reference evidence="8 9" key="1">
    <citation type="submission" date="2023-04" db="EMBL/GenBank/DDBJ databases">
        <title>A long-awaited taxogenomic arrangement of the family Halomonadaceae.</title>
        <authorList>
            <person name="De La Haba R."/>
            <person name="Chuvochina M."/>
            <person name="Wittouck S."/>
            <person name="Arahal D.R."/>
            <person name="Sanchez-Porro C."/>
            <person name="Hugenholtz P."/>
            <person name="Ventosa A."/>
        </authorList>
    </citation>
    <scope>NUCLEOTIDE SEQUENCE [LARGE SCALE GENOMIC DNA]</scope>
    <source>
        <strain evidence="8 9">DSM 21020</strain>
    </source>
</reference>
<dbReference type="InterPro" id="IPR005810">
    <property type="entry name" value="CoA_lig_alpha"/>
</dbReference>
<comment type="catalytic activity">
    <reaction evidence="4">
        <text>GTP + succinate + CoA = succinyl-CoA + GDP + phosphate</text>
        <dbReference type="Rhea" id="RHEA:22120"/>
        <dbReference type="ChEBI" id="CHEBI:30031"/>
        <dbReference type="ChEBI" id="CHEBI:37565"/>
        <dbReference type="ChEBI" id="CHEBI:43474"/>
        <dbReference type="ChEBI" id="CHEBI:57287"/>
        <dbReference type="ChEBI" id="CHEBI:57292"/>
        <dbReference type="ChEBI" id="CHEBI:58189"/>
    </reaction>
</comment>
<dbReference type="NCBIfam" id="NF004230">
    <property type="entry name" value="PRK05678.1"/>
    <property type="match status" value="1"/>
</dbReference>
<gene>
    <name evidence="4 8" type="primary">sucD</name>
    <name evidence="8" type="ORF">QC823_02790</name>
</gene>
<dbReference type="GO" id="GO:0004775">
    <property type="term" value="F:succinate-CoA ligase (ADP-forming) activity"/>
    <property type="evidence" value="ECO:0007669"/>
    <property type="project" value="UniProtKB-EC"/>
</dbReference>
<dbReference type="PROSITE" id="PS00399">
    <property type="entry name" value="SUCCINYL_COA_LIG_2"/>
    <property type="match status" value="1"/>
</dbReference>
<dbReference type="PANTHER" id="PTHR11117">
    <property type="entry name" value="SUCCINYL-COA LIGASE SUBUNIT ALPHA"/>
    <property type="match status" value="1"/>
</dbReference>
<dbReference type="Pfam" id="PF02629">
    <property type="entry name" value="CoA_binding"/>
    <property type="match status" value="1"/>
</dbReference>
<dbReference type="Proteomes" id="UP001254564">
    <property type="component" value="Unassembled WGS sequence"/>
</dbReference>
<evidence type="ECO:0000313" key="8">
    <source>
        <dbReference type="EMBL" id="MDR5897918.1"/>
    </source>
</evidence>
<proteinExistence type="inferred from homology"/>
<dbReference type="InterPro" id="IPR003781">
    <property type="entry name" value="CoA-bd"/>
</dbReference>
<comment type="subunit">
    <text evidence="4 6">Heterotetramer of two alpha and two beta subunits.</text>
</comment>
<dbReference type="RefSeq" id="WP_309654837.1">
    <property type="nucleotide sequence ID" value="NZ_JARWAN010000003.1"/>
</dbReference>
<protein>
    <recommendedName>
        <fullName evidence="4">Succinate--CoA ligase [ADP-forming] subunit alpha</fullName>
        <ecNumber evidence="4">6.2.1.5</ecNumber>
    </recommendedName>
    <alternativeName>
        <fullName evidence="4">Succinyl-CoA synthetase subunit alpha</fullName>
        <shortName evidence="4">SCS-alpha</shortName>
    </alternativeName>
</protein>
<dbReference type="Gene3D" id="3.40.50.720">
    <property type="entry name" value="NAD(P)-binding Rossmann-like Domain"/>
    <property type="match status" value="1"/>
</dbReference>
<dbReference type="InterPro" id="IPR005811">
    <property type="entry name" value="SUCC_ACL_C"/>
</dbReference>
<evidence type="ECO:0000256" key="2">
    <source>
        <dbReference type="ARBA" id="ARBA00022598"/>
    </source>
</evidence>
<sequence>MSILIDKNTKVICQGFTGGQGTFHSEQAIAYGTQMVGGVTPGKGGQEHLGLPVFNTVKEAVAKTGAEASVIYVPAPFCKDSILEAANAGIKLIVCITEGIATLDMLEAKVKCDELGVRLIGPNCPGVITPGECKIGIMPGHIHQPGRVGIVSRSGTLTYEAVKQTTDHGFGQSTCVGIGGDPIPGSNFIDILEMFENDPKTEAIVMIGEIGGTAEEEASAYIKANVSKPVVSYIAGVTAPPGKRMGHAGAIISGGKGTADEKFAALEDAGVKTVRSLAEIGDALKEVTGW</sequence>
<keyword evidence="2 4" id="KW-0436">Ligase</keyword>
<evidence type="ECO:0000256" key="5">
    <source>
        <dbReference type="RuleBase" id="RU000677"/>
    </source>
</evidence>
<dbReference type="PRINTS" id="PR01798">
    <property type="entry name" value="SCOASYNTHASE"/>
</dbReference>
<dbReference type="Pfam" id="PF00549">
    <property type="entry name" value="Ligase_CoA"/>
    <property type="match status" value="1"/>
</dbReference>
<feature type="binding site" evidence="4">
    <location>
        <position position="43"/>
    </location>
    <ligand>
        <name>CoA</name>
        <dbReference type="ChEBI" id="CHEBI:57287"/>
    </ligand>
</feature>
<evidence type="ECO:0000256" key="1">
    <source>
        <dbReference type="ARBA" id="ARBA00022532"/>
    </source>
</evidence>
<feature type="domain" description="CoA-binding" evidence="7">
    <location>
        <begin position="4"/>
        <end position="100"/>
    </location>
</feature>